<dbReference type="AlphaFoldDB" id="A0A0F9MLH1"/>
<protein>
    <submittedName>
        <fullName evidence="1">Uncharacterized protein</fullName>
    </submittedName>
</protein>
<evidence type="ECO:0000313" key="1">
    <source>
        <dbReference type="EMBL" id="KKN00167.1"/>
    </source>
</evidence>
<organism evidence="1">
    <name type="scientific">marine sediment metagenome</name>
    <dbReference type="NCBI Taxonomy" id="412755"/>
    <lineage>
        <taxon>unclassified sequences</taxon>
        <taxon>metagenomes</taxon>
        <taxon>ecological metagenomes</taxon>
    </lineage>
</organism>
<comment type="caution">
    <text evidence="1">The sequence shown here is derived from an EMBL/GenBank/DDBJ whole genome shotgun (WGS) entry which is preliminary data.</text>
</comment>
<gene>
    <name evidence="1" type="ORF">LCGC14_1140610</name>
</gene>
<reference evidence="1" key="1">
    <citation type="journal article" date="2015" name="Nature">
        <title>Complex archaea that bridge the gap between prokaryotes and eukaryotes.</title>
        <authorList>
            <person name="Spang A."/>
            <person name="Saw J.H."/>
            <person name="Jorgensen S.L."/>
            <person name="Zaremba-Niedzwiedzka K."/>
            <person name="Martijn J."/>
            <person name="Lind A.E."/>
            <person name="van Eijk R."/>
            <person name="Schleper C."/>
            <person name="Guy L."/>
            <person name="Ettema T.J."/>
        </authorList>
    </citation>
    <scope>NUCLEOTIDE SEQUENCE</scope>
</reference>
<proteinExistence type="predicted"/>
<dbReference type="EMBL" id="LAZR01005408">
    <property type="protein sequence ID" value="KKN00167.1"/>
    <property type="molecule type" value="Genomic_DNA"/>
</dbReference>
<name>A0A0F9MLH1_9ZZZZ</name>
<sequence length="262" mass="26570">MSMAFLTKLISRRTGQEVSGQATDAGDALVAAAMAPYEEITRGGRSYHVQNTTPTASVVALPTTTAGIGFWNSADDNGVSAIIDYIWATNIVGHSTLGQAGLIYVVGQTSVAALASAFTVRKNNGKGPGSDNLLLAATGGAVLDGVTGVAIGWVPCGQTSNHSVVSLPGAVLTADIGGNMLLAATGGAILDAVTGVAIGWLPCGQTSNHSVVSLPGAVLTADIGGRIIVPPGRQFGVNVMASNTQFTWNIGVMWHEKQLTLG</sequence>
<accession>A0A0F9MLH1</accession>